<dbReference type="InterPro" id="IPR008756">
    <property type="entry name" value="Peptidase_M56"/>
</dbReference>
<evidence type="ECO:0000313" key="2">
    <source>
        <dbReference type="EMBL" id="CAA9301756.1"/>
    </source>
</evidence>
<dbReference type="PANTHER" id="PTHR34978">
    <property type="entry name" value="POSSIBLE SENSOR-TRANSDUCER PROTEIN BLAR"/>
    <property type="match status" value="1"/>
</dbReference>
<accession>A0A6J4KDD5</accession>
<dbReference type="InterPro" id="IPR052173">
    <property type="entry name" value="Beta-lactam_resp_regulator"/>
</dbReference>
<organism evidence="2">
    <name type="scientific">uncultured Chloroflexia bacterium</name>
    <dbReference type="NCBI Taxonomy" id="1672391"/>
    <lineage>
        <taxon>Bacteria</taxon>
        <taxon>Bacillati</taxon>
        <taxon>Chloroflexota</taxon>
        <taxon>Chloroflexia</taxon>
        <taxon>environmental samples</taxon>
    </lineage>
</organism>
<name>A0A6J4KDD5_9CHLR</name>
<dbReference type="CDD" id="cd07341">
    <property type="entry name" value="M56_BlaR1_MecR1_like"/>
    <property type="match status" value="1"/>
</dbReference>
<dbReference type="Pfam" id="PF05569">
    <property type="entry name" value="Peptidase_M56"/>
    <property type="match status" value="1"/>
</dbReference>
<dbReference type="EMBL" id="CADCTR010001571">
    <property type="protein sequence ID" value="CAA9301756.1"/>
    <property type="molecule type" value="Genomic_DNA"/>
</dbReference>
<dbReference type="AlphaFoldDB" id="A0A6J4KDD5"/>
<proteinExistence type="predicted"/>
<dbReference type="PANTHER" id="PTHR34978:SF3">
    <property type="entry name" value="SLR0241 PROTEIN"/>
    <property type="match status" value="1"/>
</dbReference>
<gene>
    <name evidence="2" type="ORF">AVDCRST_MAG93-4656</name>
</gene>
<feature type="domain" description="Peptidase M56" evidence="1">
    <location>
        <begin position="2"/>
        <end position="100"/>
    </location>
</feature>
<sequence length="273" mass="30550">MILLPTSAISGLSVGQLELILAYELAHIRRHDYLVNLLQNLTETLLFYHPAVWWVSATIRDERENCCDDLAVQVCDGDKLSYAKALAKLDNTRLQHLVPAATGGSLLKRIRRLADKAVPQTPNPTQWTAGLVLILVPLLSVSYVQAGQRKPDLLGTYTTEAFTVAELKRQGFTQAAACESSGPWMIVFSEKGFFSGNTVSEEGCKYQNPFVTGSWRLSGRRLPFRDTQDLGCGLEEYTYTYKLEEGALTFNPVKDSCPERVYLFTSHAWKRPL</sequence>
<evidence type="ECO:0000259" key="1">
    <source>
        <dbReference type="Pfam" id="PF05569"/>
    </source>
</evidence>
<reference evidence="2" key="1">
    <citation type="submission" date="2020-02" db="EMBL/GenBank/DDBJ databases">
        <authorList>
            <person name="Meier V. D."/>
        </authorList>
    </citation>
    <scope>NUCLEOTIDE SEQUENCE</scope>
    <source>
        <strain evidence="2">AVDCRST_MAG93</strain>
    </source>
</reference>
<protein>
    <submittedName>
        <fullName evidence="2">Regulatory sensor-transducer, BlaR1/MecR1 family</fullName>
    </submittedName>
</protein>